<dbReference type="Proteomes" id="UP001064048">
    <property type="component" value="Chromosome 2"/>
</dbReference>
<organism evidence="1 2">
    <name type="scientific">Choristoneura fumiferana</name>
    <name type="common">Spruce budworm moth</name>
    <name type="synonym">Archips fumiferana</name>
    <dbReference type="NCBI Taxonomy" id="7141"/>
    <lineage>
        <taxon>Eukaryota</taxon>
        <taxon>Metazoa</taxon>
        <taxon>Ecdysozoa</taxon>
        <taxon>Arthropoda</taxon>
        <taxon>Hexapoda</taxon>
        <taxon>Insecta</taxon>
        <taxon>Pterygota</taxon>
        <taxon>Neoptera</taxon>
        <taxon>Endopterygota</taxon>
        <taxon>Lepidoptera</taxon>
        <taxon>Glossata</taxon>
        <taxon>Ditrysia</taxon>
        <taxon>Tortricoidea</taxon>
        <taxon>Tortricidae</taxon>
        <taxon>Tortricinae</taxon>
        <taxon>Choristoneura</taxon>
    </lineage>
</organism>
<keyword evidence="2" id="KW-1185">Reference proteome</keyword>
<dbReference type="EMBL" id="CM046102">
    <property type="protein sequence ID" value="KAI8440299.1"/>
    <property type="molecule type" value="Genomic_DNA"/>
</dbReference>
<sequence length="69" mass="7561">MKTQKDRGIEVACIKHVTFAILHEPYGDYKSNLMGSGERRASTSPTKRLHTAQPEPPKANGLILGKLAT</sequence>
<protein>
    <submittedName>
        <fullName evidence="1">Uncharacterized protein</fullName>
    </submittedName>
</protein>
<accession>A0ACC0KUS8</accession>
<comment type="caution">
    <text evidence="1">The sequence shown here is derived from an EMBL/GenBank/DDBJ whole genome shotgun (WGS) entry which is preliminary data.</text>
</comment>
<reference evidence="1 2" key="1">
    <citation type="journal article" date="2022" name="Genome Biol. Evol.">
        <title>The Spruce Budworm Genome: Reconstructing the Evolutionary History of Antifreeze Proteins.</title>
        <authorList>
            <person name="Beliveau C."/>
            <person name="Gagne P."/>
            <person name="Picq S."/>
            <person name="Vernygora O."/>
            <person name="Keeling C.I."/>
            <person name="Pinkney K."/>
            <person name="Doucet D."/>
            <person name="Wen F."/>
            <person name="Johnston J.S."/>
            <person name="Maaroufi H."/>
            <person name="Boyle B."/>
            <person name="Laroche J."/>
            <person name="Dewar K."/>
            <person name="Juretic N."/>
            <person name="Blackburn G."/>
            <person name="Nisole A."/>
            <person name="Brunet B."/>
            <person name="Brandao M."/>
            <person name="Lumley L."/>
            <person name="Duan J."/>
            <person name="Quan G."/>
            <person name="Lucarotti C.J."/>
            <person name="Roe A.D."/>
            <person name="Sperling F.A.H."/>
            <person name="Levesque R.C."/>
            <person name="Cusson M."/>
        </authorList>
    </citation>
    <scope>NUCLEOTIDE SEQUENCE [LARGE SCALE GENOMIC DNA]</scope>
    <source>
        <strain evidence="1">Glfc:IPQL:Cfum</strain>
    </source>
</reference>
<proteinExistence type="predicted"/>
<gene>
    <name evidence="1" type="ORF">MSG28_001649</name>
</gene>
<evidence type="ECO:0000313" key="2">
    <source>
        <dbReference type="Proteomes" id="UP001064048"/>
    </source>
</evidence>
<evidence type="ECO:0000313" key="1">
    <source>
        <dbReference type="EMBL" id="KAI8440299.1"/>
    </source>
</evidence>
<name>A0ACC0KUS8_CHOFU</name>